<name>A0ABZ0RQT5_9BACT</name>
<gene>
    <name evidence="2" type="ORF">SH580_07295</name>
</gene>
<dbReference type="SMART" id="SM01321">
    <property type="entry name" value="Y1_Tnp"/>
    <property type="match status" value="1"/>
</dbReference>
<dbReference type="Pfam" id="PF01797">
    <property type="entry name" value="Y1_Tnp"/>
    <property type="match status" value="1"/>
</dbReference>
<dbReference type="InterPro" id="IPR036515">
    <property type="entry name" value="Transposase_17_sf"/>
</dbReference>
<organism evidence="2 3">
    <name type="scientific">Coraliomargarita algicola</name>
    <dbReference type="NCBI Taxonomy" id="3092156"/>
    <lineage>
        <taxon>Bacteria</taxon>
        <taxon>Pseudomonadati</taxon>
        <taxon>Verrucomicrobiota</taxon>
        <taxon>Opitutia</taxon>
        <taxon>Puniceicoccales</taxon>
        <taxon>Coraliomargaritaceae</taxon>
        <taxon>Coraliomargarita</taxon>
    </lineage>
</organism>
<reference evidence="2 3" key="1">
    <citation type="submission" date="2023-11" db="EMBL/GenBank/DDBJ databases">
        <title>Coraliomargarita sp. nov., isolated from marine algae.</title>
        <authorList>
            <person name="Lee J.K."/>
            <person name="Baek J.H."/>
            <person name="Kim J.M."/>
            <person name="Choi D.G."/>
            <person name="Jeon C.O."/>
        </authorList>
    </citation>
    <scope>NUCLEOTIDE SEQUENCE [LARGE SCALE GENOMIC DNA]</scope>
    <source>
        <strain evidence="2 3">J2-16</strain>
    </source>
</reference>
<dbReference type="Proteomes" id="UP001324993">
    <property type="component" value="Chromosome"/>
</dbReference>
<dbReference type="InterPro" id="IPR002686">
    <property type="entry name" value="Transposase_17"/>
</dbReference>
<keyword evidence="3" id="KW-1185">Reference proteome</keyword>
<dbReference type="PANTHER" id="PTHR34322">
    <property type="entry name" value="TRANSPOSASE, Y1_TNP DOMAIN-CONTAINING"/>
    <property type="match status" value="1"/>
</dbReference>
<dbReference type="PANTHER" id="PTHR34322:SF2">
    <property type="entry name" value="TRANSPOSASE IS200-LIKE DOMAIN-CONTAINING PROTEIN"/>
    <property type="match status" value="1"/>
</dbReference>
<feature type="domain" description="Transposase IS200-like" evidence="1">
    <location>
        <begin position="9"/>
        <end position="123"/>
    </location>
</feature>
<dbReference type="Gene3D" id="3.30.70.1290">
    <property type="entry name" value="Transposase IS200-like"/>
    <property type="match status" value="1"/>
</dbReference>
<dbReference type="RefSeq" id="WP_319834355.1">
    <property type="nucleotide sequence ID" value="NZ_CP138858.1"/>
</dbReference>
<evidence type="ECO:0000313" key="3">
    <source>
        <dbReference type="Proteomes" id="UP001324993"/>
    </source>
</evidence>
<sequence length="331" mass="38403">MPRSLRIERENGVYHVINRGNYQQDLFINEGAHRSFEKCLFEACKKCGWILEGFCVMTNHFHLVIRTPKGNLVYGMKWLQSTFANRYHKFRQVHGKLFQGRYKSLIVEEDTYLGALLHYVALNPVRAGICDVEGLHNYRWSSYWYLRNPASRPEFLDPTGALRAAGNLSDTAQGHRSYQAYLLWLSEDQTARKDMAFDKMCRGWALGTKEFKRELLQSEGLLKDGTSERLRMEGKDLAEANELIWEDTLQRGMQAVSRTDVDIANDRKSAAWKVWIAAELKRHTSAPSTWIAHKLNMGSPQLVGVYAKRLEREIEQKPNPEYQDFISKYTE</sequence>
<accession>A0ABZ0RQT5</accession>
<dbReference type="EMBL" id="CP138858">
    <property type="protein sequence ID" value="WPJ97513.1"/>
    <property type="molecule type" value="Genomic_DNA"/>
</dbReference>
<evidence type="ECO:0000313" key="2">
    <source>
        <dbReference type="EMBL" id="WPJ97513.1"/>
    </source>
</evidence>
<evidence type="ECO:0000259" key="1">
    <source>
        <dbReference type="SMART" id="SM01321"/>
    </source>
</evidence>
<protein>
    <submittedName>
        <fullName evidence="2">Transposase</fullName>
    </submittedName>
</protein>
<proteinExistence type="predicted"/>
<dbReference type="SUPFAM" id="SSF143422">
    <property type="entry name" value="Transposase IS200-like"/>
    <property type="match status" value="1"/>
</dbReference>